<evidence type="ECO:0000256" key="2">
    <source>
        <dbReference type="SAM" id="SignalP"/>
    </source>
</evidence>
<accession>A0A543IYD6</accession>
<dbReference type="OrthoDB" id="4334474at2"/>
<evidence type="ECO:0000313" key="3">
    <source>
        <dbReference type="EMBL" id="TQM75588.1"/>
    </source>
</evidence>
<dbReference type="RefSeq" id="WP_142259583.1">
    <property type="nucleotide sequence ID" value="NZ_BMPV01000001.1"/>
</dbReference>
<feature type="chain" id="PRO_5022006513" evidence="2">
    <location>
        <begin position="28"/>
        <end position="119"/>
    </location>
</feature>
<comment type="caution">
    <text evidence="3">The sequence shown here is derived from an EMBL/GenBank/DDBJ whole genome shotgun (WGS) entry which is preliminary data.</text>
</comment>
<feature type="region of interest" description="Disordered" evidence="1">
    <location>
        <begin position="32"/>
        <end position="84"/>
    </location>
</feature>
<sequence length="119" mass="12060">MKPTSRMWISAGLTGLILAGGASIAVAASAARIDRAQPQPAAETGQDGRPAGPSSASPSPGSAKRERPAGSGSAATARDSVVSRVITADPEAVLQYWTDERIREAGPAPMPVVVVDPTQ</sequence>
<dbReference type="AlphaFoldDB" id="A0A543IYD6"/>
<dbReference type="EMBL" id="VFPQ01000001">
    <property type="protein sequence ID" value="TQM75588.1"/>
    <property type="molecule type" value="Genomic_DNA"/>
</dbReference>
<keyword evidence="4" id="KW-1185">Reference proteome</keyword>
<evidence type="ECO:0000313" key="4">
    <source>
        <dbReference type="Proteomes" id="UP000319213"/>
    </source>
</evidence>
<protein>
    <submittedName>
        <fullName evidence="3">Uncharacterized protein</fullName>
    </submittedName>
</protein>
<keyword evidence="2" id="KW-0732">Signal</keyword>
<dbReference type="Proteomes" id="UP000319213">
    <property type="component" value="Unassembled WGS sequence"/>
</dbReference>
<reference evidence="3 4" key="1">
    <citation type="submission" date="2019-06" db="EMBL/GenBank/DDBJ databases">
        <title>Sequencing the genomes of 1000 actinobacteria strains.</title>
        <authorList>
            <person name="Klenk H.-P."/>
        </authorList>
    </citation>
    <scope>NUCLEOTIDE SEQUENCE [LARGE SCALE GENOMIC DNA]</scope>
    <source>
        <strain evidence="3 4">DSM 43186</strain>
    </source>
</reference>
<proteinExistence type="predicted"/>
<feature type="compositionally biased region" description="Low complexity" evidence="1">
    <location>
        <begin position="50"/>
        <end position="62"/>
    </location>
</feature>
<organism evidence="3 4">
    <name type="scientific">Thermopolyspora flexuosa</name>
    <dbReference type="NCBI Taxonomy" id="103836"/>
    <lineage>
        <taxon>Bacteria</taxon>
        <taxon>Bacillati</taxon>
        <taxon>Actinomycetota</taxon>
        <taxon>Actinomycetes</taxon>
        <taxon>Streptosporangiales</taxon>
        <taxon>Streptosporangiaceae</taxon>
        <taxon>Thermopolyspora</taxon>
    </lineage>
</organism>
<gene>
    <name evidence="3" type="ORF">FHX40_2300</name>
</gene>
<feature type="signal peptide" evidence="2">
    <location>
        <begin position="1"/>
        <end position="27"/>
    </location>
</feature>
<name>A0A543IYD6_9ACTN</name>
<evidence type="ECO:0000256" key="1">
    <source>
        <dbReference type="SAM" id="MobiDB-lite"/>
    </source>
</evidence>